<organism evidence="1 2">
    <name type="scientific">Martelella mediterranea</name>
    <dbReference type="NCBI Taxonomy" id="293089"/>
    <lineage>
        <taxon>Bacteria</taxon>
        <taxon>Pseudomonadati</taxon>
        <taxon>Pseudomonadota</taxon>
        <taxon>Alphaproteobacteria</taxon>
        <taxon>Hyphomicrobiales</taxon>
        <taxon>Aurantimonadaceae</taxon>
        <taxon>Martelella</taxon>
    </lineage>
</organism>
<protein>
    <submittedName>
        <fullName evidence="1">Phage tail P2-like protein</fullName>
    </submittedName>
</protein>
<dbReference type="Pfam" id="PF09684">
    <property type="entry name" value="Tail_P2_I"/>
    <property type="match status" value="1"/>
</dbReference>
<dbReference type="Proteomes" id="UP000295097">
    <property type="component" value="Unassembled WGS sequence"/>
</dbReference>
<dbReference type="RefSeq" id="WP_132309907.1">
    <property type="nucleotide sequence ID" value="NZ_SMAR01000007.1"/>
</dbReference>
<dbReference type="EMBL" id="SMAR01000007">
    <property type="protein sequence ID" value="TCT41146.1"/>
    <property type="molecule type" value="Genomic_DNA"/>
</dbReference>
<gene>
    <name evidence="1" type="ORF">EDC90_1007123</name>
</gene>
<evidence type="ECO:0000313" key="2">
    <source>
        <dbReference type="Proteomes" id="UP000295097"/>
    </source>
</evidence>
<dbReference type="InterPro" id="IPR006521">
    <property type="entry name" value="Tail_protein_I"/>
</dbReference>
<dbReference type="AlphaFoldDB" id="A0A4R3NVK9"/>
<dbReference type="NCBIfam" id="TIGR01634">
    <property type="entry name" value="tail_P2_I"/>
    <property type="match status" value="1"/>
</dbReference>
<name>A0A4R3NVK9_9HYPH</name>
<dbReference type="OrthoDB" id="90759at2"/>
<keyword evidence="2" id="KW-1185">Reference proteome</keyword>
<comment type="caution">
    <text evidence="1">The sequence shown here is derived from an EMBL/GenBank/DDBJ whole genome shotgun (WGS) entry which is preliminary data.</text>
</comment>
<accession>A0A4R3NVK9</accession>
<evidence type="ECO:0000313" key="1">
    <source>
        <dbReference type="EMBL" id="TCT41146.1"/>
    </source>
</evidence>
<proteinExistence type="predicted"/>
<sequence length="387" mass="42577">MIVSELPANAGAFERTLGQVNAERLNNIRSQIPVLETLWDAWSCPESELPLLAWALSVDVWNDDWPVKRKRKVVAEALTYHRRKTTPAGVRMALSYRDAELVSCNLPRHGFFVDRAVSAEREKVWAEGLPEIRIYDPAVIVRSGSPRRFAGVNLFARGDARLSRKAVLVEGDNEIRLAIRPQGLSEKITFPARRRKMLIAGRGQSFRRAGPRKLDETVLAVRPSIAGGAYVRPAAVDGDNGAFVAASKKLQTGVEARFTPAGRGGLRTVAPVAIANGYVSLKFSRKTGVSTAHHPLNVVGKSRVTRKPFSACWTVGWSRQLPRGRFAQGRKVAAASEPRVLTFIEAIKAASALRDEDAISLKATRRLTFADIRNIPAGTKFGDRRSI</sequence>
<reference evidence="1 2" key="1">
    <citation type="submission" date="2019-03" db="EMBL/GenBank/DDBJ databases">
        <title>Freshwater and sediment microbial communities from various areas in North America, analyzing microbe dynamics in response to fracking.</title>
        <authorList>
            <person name="Lamendella R."/>
        </authorList>
    </citation>
    <scope>NUCLEOTIDE SEQUENCE [LARGE SCALE GENOMIC DNA]</scope>
    <source>
        <strain evidence="1 2">175.2</strain>
    </source>
</reference>